<gene>
    <name evidence="3" type="ORF">DIABBA_LOCUS6611</name>
</gene>
<accession>A0A9N9XBY0</accession>
<proteinExistence type="predicted"/>
<dbReference type="Proteomes" id="UP001153709">
    <property type="component" value="Chromosome 4"/>
</dbReference>
<feature type="compositionally biased region" description="Basic and acidic residues" evidence="2">
    <location>
        <begin position="9"/>
        <end position="22"/>
    </location>
</feature>
<evidence type="ECO:0000313" key="3">
    <source>
        <dbReference type="EMBL" id="CAG9833194.1"/>
    </source>
</evidence>
<protein>
    <submittedName>
        <fullName evidence="3">Uncharacterized protein</fullName>
    </submittedName>
</protein>
<keyword evidence="4" id="KW-1185">Reference proteome</keyword>
<sequence>MNSDEELTDEGKRRREDDEYYSRRSKKTLRTPQKREEENTSRIDQTMKMMKELELDVKDIKKNNIDHETKLRN</sequence>
<keyword evidence="1" id="KW-0175">Coiled coil</keyword>
<evidence type="ECO:0000256" key="1">
    <source>
        <dbReference type="SAM" id="Coils"/>
    </source>
</evidence>
<feature type="region of interest" description="Disordered" evidence="2">
    <location>
        <begin position="1"/>
        <end position="43"/>
    </location>
</feature>
<organism evidence="3 4">
    <name type="scientific">Diabrotica balteata</name>
    <name type="common">Banded cucumber beetle</name>
    <dbReference type="NCBI Taxonomy" id="107213"/>
    <lineage>
        <taxon>Eukaryota</taxon>
        <taxon>Metazoa</taxon>
        <taxon>Ecdysozoa</taxon>
        <taxon>Arthropoda</taxon>
        <taxon>Hexapoda</taxon>
        <taxon>Insecta</taxon>
        <taxon>Pterygota</taxon>
        <taxon>Neoptera</taxon>
        <taxon>Endopterygota</taxon>
        <taxon>Coleoptera</taxon>
        <taxon>Polyphaga</taxon>
        <taxon>Cucujiformia</taxon>
        <taxon>Chrysomeloidea</taxon>
        <taxon>Chrysomelidae</taxon>
        <taxon>Galerucinae</taxon>
        <taxon>Diabroticina</taxon>
        <taxon>Diabroticites</taxon>
        <taxon>Diabrotica</taxon>
    </lineage>
</organism>
<dbReference type="AlphaFoldDB" id="A0A9N9XBY0"/>
<evidence type="ECO:0000256" key="2">
    <source>
        <dbReference type="SAM" id="MobiDB-lite"/>
    </source>
</evidence>
<evidence type="ECO:0000313" key="4">
    <source>
        <dbReference type="Proteomes" id="UP001153709"/>
    </source>
</evidence>
<feature type="coiled-coil region" evidence="1">
    <location>
        <begin position="43"/>
        <end position="70"/>
    </location>
</feature>
<name>A0A9N9XBY0_DIABA</name>
<dbReference type="EMBL" id="OU898279">
    <property type="protein sequence ID" value="CAG9833194.1"/>
    <property type="molecule type" value="Genomic_DNA"/>
</dbReference>
<reference evidence="3" key="1">
    <citation type="submission" date="2022-01" db="EMBL/GenBank/DDBJ databases">
        <authorList>
            <person name="King R."/>
        </authorList>
    </citation>
    <scope>NUCLEOTIDE SEQUENCE</scope>
</reference>